<keyword evidence="3" id="KW-1185">Reference proteome</keyword>
<protein>
    <submittedName>
        <fullName evidence="2">Uncharacterized protein</fullName>
    </submittedName>
</protein>
<feature type="chain" id="PRO_5039003014" evidence="1">
    <location>
        <begin position="21"/>
        <end position="64"/>
    </location>
</feature>
<organism evidence="2 3">
    <name type="scientific">Mycobacterium simiae</name>
    <name type="common">Mycobacterium habana</name>
    <dbReference type="NCBI Taxonomy" id="1784"/>
    <lineage>
        <taxon>Bacteria</taxon>
        <taxon>Bacillati</taxon>
        <taxon>Actinomycetota</taxon>
        <taxon>Actinomycetes</taxon>
        <taxon>Mycobacteriales</taxon>
        <taxon>Mycobacteriaceae</taxon>
        <taxon>Mycobacterium</taxon>
        <taxon>Mycobacterium simiae complex</taxon>
    </lineage>
</organism>
<proteinExistence type="predicted"/>
<dbReference type="EMBL" id="MZZM01000015">
    <property type="protein sequence ID" value="ORJ61458.1"/>
    <property type="molecule type" value="Genomic_DNA"/>
</dbReference>
<evidence type="ECO:0000313" key="3">
    <source>
        <dbReference type="Proteomes" id="UP000193040"/>
    </source>
</evidence>
<dbReference type="AlphaFoldDB" id="A0A1X0Y8H5"/>
<gene>
    <name evidence="2" type="ORF">B5M45_10260</name>
</gene>
<name>A0A1X0Y8H5_MYCSI</name>
<dbReference type="Proteomes" id="UP000193040">
    <property type="component" value="Unassembled WGS sequence"/>
</dbReference>
<keyword evidence="1" id="KW-0732">Signal</keyword>
<accession>A0A1X0Y8H5</accession>
<evidence type="ECO:0000313" key="2">
    <source>
        <dbReference type="EMBL" id="ORJ61458.1"/>
    </source>
</evidence>
<comment type="caution">
    <text evidence="2">The sequence shown here is derived from an EMBL/GenBank/DDBJ whole genome shotgun (WGS) entry which is preliminary data.</text>
</comment>
<sequence length="64" mass="6502">MIAKITISGVVLFAATVGLAAPASANPLFDQFSCTCGAPPQLANSTSADRIAQGILDAETRQLP</sequence>
<evidence type="ECO:0000256" key="1">
    <source>
        <dbReference type="SAM" id="SignalP"/>
    </source>
</evidence>
<reference evidence="2 3" key="1">
    <citation type="submission" date="2017-03" db="EMBL/GenBank/DDBJ databases">
        <title>Genomic insights into Mycobacterium simiae human colonization.</title>
        <authorList>
            <person name="Steffani J.L."/>
            <person name="Brunck M.E."/>
            <person name="Cruz E."/>
            <person name="Montiel R."/>
            <person name="Barona F."/>
        </authorList>
    </citation>
    <scope>NUCLEOTIDE SEQUENCE [LARGE SCALE GENOMIC DNA]</scope>
    <source>
        <strain evidence="2 3">MsiGto</strain>
    </source>
</reference>
<feature type="signal peptide" evidence="1">
    <location>
        <begin position="1"/>
        <end position="20"/>
    </location>
</feature>